<keyword evidence="3" id="KW-0963">Cytoplasm</keyword>
<sequence>MGAVDLPELAIYQDQPRQARVGTPGKIGALRMRFEQRRGRTVLADLYRQTPLLVQQALYWDEAVPDMACVCIVSTSGGVVQGDRLSVDVVAETDTRVHITTQSATKVQQMDANYAVHAQTFVLGDGAYVEYLPGSTIPHRNSRYVVTSDIEIAESATLLSSEIVLSGRKHHRADEVFGYDVFSSLMKARRPDGTRLFTEKILIEPQRSPIRHPGAMGRYDVFGNVVVLTPPEHAEAILVRVPTGLIDGAYSGASRLPGDCGLIFKVLGVERQPVTERVRAFWSIVREEVLGAPIGPAQLWRGQQ</sequence>
<proteinExistence type="inferred from homology"/>
<protein>
    <recommendedName>
        <fullName evidence="3">Urease accessory protein UreD</fullName>
    </recommendedName>
</protein>
<keyword evidence="2 3" id="KW-0143">Chaperone</keyword>
<keyword evidence="3" id="KW-0996">Nickel insertion</keyword>
<keyword evidence="5" id="KW-1185">Reference proteome</keyword>
<dbReference type="RefSeq" id="WP_052692460.1">
    <property type="nucleotide sequence ID" value="NZ_BAAARB010000001.1"/>
</dbReference>
<comment type="similarity">
    <text evidence="1 3">Belongs to the UreD family.</text>
</comment>
<comment type="function">
    <text evidence="3">Required for maturation of urease via the functional incorporation of the urease nickel metallocenter.</text>
</comment>
<comment type="caution">
    <text evidence="4">The sequence shown here is derived from an EMBL/GenBank/DDBJ whole genome shotgun (WGS) entry which is preliminary data.</text>
</comment>
<gene>
    <name evidence="3" type="primary">ureD</name>
    <name evidence="4" type="ORF">GCM10009855_00740</name>
</gene>
<evidence type="ECO:0000256" key="2">
    <source>
        <dbReference type="ARBA" id="ARBA00023186"/>
    </source>
</evidence>
<evidence type="ECO:0000313" key="4">
    <source>
        <dbReference type="EMBL" id="GAA2365352.1"/>
    </source>
</evidence>
<reference evidence="4 5" key="1">
    <citation type="journal article" date="2019" name="Int. J. Syst. Evol. Microbiol.">
        <title>The Global Catalogue of Microorganisms (GCM) 10K type strain sequencing project: providing services to taxonomists for standard genome sequencing and annotation.</title>
        <authorList>
            <consortium name="The Broad Institute Genomics Platform"/>
            <consortium name="The Broad Institute Genome Sequencing Center for Infectious Disease"/>
            <person name="Wu L."/>
            <person name="Ma J."/>
        </authorList>
    </citation>
    <scope>NUCLEOTIDE SEQUENCE [LARGE SCALE GENOMIC DNA]</scope>
    <source>
        <strain evidence="4 5">JCM 16227</strain>
    </source>
</reference>
<dbReference type="Pfam" id="PF01774">
    <property type="entry name" value="UreD"/>
    <property type="match status" value="1"/>
</dbReference>
<dbReference type="PANTHER" id="PTHR33643">
    <property type="entry name" value="UREASE ACCESSORY PROTEIN D"/>
    <property type="match status" value="1"/>
</dbReference>
<accession>A0ABN3H0T1</accession>
<name>A0ABN3H0T1_9ACTN</name>
<dbReference type="HAMAP" id="MF_01384">
    <property type="entry name" value="UreD"/>
    <property type="match status" value="1"/>
</dbReference>
<evidence type="ECO:0000256" key="3">
    <source>
        <dbReference type="HAMAP-Rule" id="MF_01384"/>
    </source>
</evidence>
<comment type="subcellular location">
    <subcellularLocation>
        <location evidence="3">Cytoplasm</location>
    </subcellularLocation>
</comment>
<dbReference type="PANTHER" id="PTHR33643:SF1">
    <property type="entry name" value="UREASE ACCESSORY PROTEIN D"/>
    <property type="match status" value="1"/>
</dbReference>
<comment type="subunit">
    <text evidence="3">UreD, UreF and UreG form a complex that acts as a GTP-hydrolysis-dependent molecular chaperone, activating the urease apoprotein by helping to assemble the nickel containing metallocenter of UreC. The UreE protein probably delivers the nickel.</text>
</comment>
<dbReference type="Proteomes" id="UP001501170">
    <property type="component" value="Unassembled WGS sequence"/>
</dbReference>
<dbReference type="InterPro" id="IPR002669">
    <property type="entry name" value="UreD"/>
</dbReference>
<dbReference type="EMBL" id="BAAARB010000001">
    <property type="protein sequence ID" value="GAA2365352.1"/>
    <property type="molecule type" value="Genomic_DNA"/>
</dbReference>
<evidence type="ECO:0000256" key="1">
    <source>
        <dbReference type="ARBA" id="ARBA00007177"/>
    </source>
</evidence>
<organism evidence="4 5">
    <name type="scientific">Gordonia cholesterolivorans</name>
    <dbReference type="NCBI Taxonomy" id="559625"/>
    <lineage>
        <taxon>Bacteria</taxon>
        <taxon>Bacillati</taxon>
        <taxon>Actinomycetota</taxon>
        <taxon>Actinomycetes</taxon>
        <taxon>Mycobacteriales</taxon>
        <taxon>Gordoniaceae</taxon>
        <taxon>Gordonia</taxon>
    </lineage>
</organism>
<evidence type="ECO:0000313" key="5">
    <source>
        <dbReference type="Proteomes" id="UP001501170"/>
    </source>
</evidence>